<dbReference type="AlphaFoldDB" id="A0A226EG33"/>
<proteinExistence type="predicted"/>
<keyword evidence="1" id="KW-1133">Transmembrane helix</keyword>
<protein>
    <submittedName>
        <fullName evidence="2">Uncharacterized protein</fullName>
    </submittedName>
</protein>
<keyword evidence="3" id="KW-1185">Reference proteome</keyword>
<evidence type="ECO:0000313" key="2">
    <source>
        <dbReference type="EMBL" id="OXA56034.1"/>
    </source>
</evidence>
<comment type="caution">
    <text evidence="2">The sequence shown here is derived from an EMBL/GenBank/DDBJ whole genome shotgun (WGS) entry which is preliminary data.</text>
</comment>
<accession>A0A226EG33</accession>
<evidence type="ECO:0000313" key="3">
    <source>
        <dbReference type="Proteomes" id="UP000198287"/>
    </source>
</evidence>
<dbReference type="Proteomes" id="UP000198287">
    <property type="component" value="Unassembled WGS sequence"/>
</dbReference>
<reference evidence="2 3" key="1">
    <citation type="submission" date="2015-12" db="EMBL/GenBank/DDBJ databases">
        <title>The genome of Folsomia candida.</title>
        <authorList>
            <person name="Faddeeva A."/>
            <person name="Derks M.F."/>
            <person name="Anvar Y."/>
            <person name="Smit S."/>
            <person name="Van Straalen N."/>
            <person name="Roelofs D."/>
        </authorList>
    </citation>
    <scope>NUCLEOTIDE SEQUENCE [LARGE SCALE GENOMIC DNA]</scope>
    <source>
        <strain evidence="2 3">VU population</strain>
        <tissue evidence="2">Whole body</tissue>
    </source>
</reference>
<feature type="transmembrane region" description="Helical" evidence="1">
    <location>
        <begin position="91"/>
        <end position="107"/>
    </location>
</feature>
<dbReference type="EMBL" id="LNIX01000004">
    <property type="protein sequence ID" value="OXA56034.1"/>
    <property type="molecule type" value="Genomic_DNA"/>
</dbReference>
<sequence length="182" mass="20578">MQMLAYSTFILFIGITLRRECLQRHLSNSVIIVCTQLFSAARSLVDDLNKSIWEISLIYFTLTFPFLTVSAFEITNCIANGKCDWLKSNTIFLMLKLVVPLVASIGSEMTERLVGTPTRSDRRAYRAALISDFENAAKEPITLRCLGFFSIHYKWIVCVLAFVYGASCFLLELKLGLRKGAK</sequence>
<organism evidence="2 3">
    <name type="scientific">Folsomia candida</name>
    <name type="common">Springtail</name>
    <dbReference type="NCBI Taxonomy" id="158441"/>
    <lineage>
        <taxon>Eukaryota</taxon>
        <taxon>Metazoa</taxon>
        <taxon>Ecdysozoa</taxon>
        <taxon>Arthropoda</taxon>
        <taxon>Hexapoda</taxon>
        <taxon>Collembola</taxon>
        <taxon>Entomobryomorpha</taxon>
        <taxon>Isotomoidea</taxon>
        <taxon>Isotomidae</taxon>
        <taxon>Proisotominae</taxon>
        <taxon>Folsomia</taxon>
    </lineage>
</organism>
<name>A0A226EG33_FOLCA</name>
<feature type="transmembrane region" description="Helical" evidence="1">
    <location>
        <begin position="153"/>
        <end position="173"/>
    </location>
</feature>
<keyword evidence="1" id="KW-0472">Membrane</keyword>
<keyword evidence="1" id="KW-0812">Transmembrane</keyword>
<feature type="transmembrane region" description="Helical" evidence="1">
    <location>
        <begin position="57"/>
        <end position="79"/>
    </location>
</feature>
<gene>
    <name evidence="2" type="ORF">Fcan01_08726</name>
</gene>
<evidence type="ECO:0000256" key="1">
    <source>
        <dbReference type="SAM" id="Phobius"/>
    </source>
</evidence>